<name>A0AB73BSH0_9LACO</name>
<gene>
    <name evidence="2" type="ORF">F1C02_00075</name>
</gene>
<keyword evidence="1" id="KW-0732">Signal</keyword>
<accession>A0AB73BSH0</accession>
<evidence type="ECO:0000313" key="2">
    <source>
        <dbReference type="EMBL" id="KAA8799567.1"/>
    </source>
</evidence>
<protein>
    <recommendedName>
        <fullName evidence="4">Surface antigen</fullName>
    </recommendedName>
</protein>
<organism evidence="2 3">
    <name type="scientific">Lactobacillus crispatus</name>
    <dbReference type="NCBI Taxonomy" id="47770"/>
    <lineage>
        <taxon>Bacteria</taxon>
        <taxon>Bacillati</taxon>
        <taxon>Bacillota</taxon>
        <taxon>Bacilli</taxon>
        <taxon>Lactobacillales</taxon>
        <taxon>Lactobacillaceae</taxon>
        <taxon>Lactobacillus</taxon>
    </lineage>
</organism>
<evidence type="ECO:0000256" key="1">
    <source>
        <dbReference type="SAM" id="SignalP"/>
    </source>
</evidence>
<feature type="signal peptide" evidence="1">
    <location>
        <begin position="1"/>
        <end position="34"/>
    </location>
</feature>
<sequence>MKIMLLSKKITVVSSMAMALVVTGLALTAKPVSASSYNETELSQNSMEPSTKAEYHLFTEAEAKEISNLITVKNGKYLVDSDKAGQASLNQVKLAKQFVDQVNETRNNIRLYGVNLAHAHHKYFTYRNFTWGTRYYFSTNAAVAQMQSDLTNKSLIIGGAGAAASVIGGAIPGLIGTFGAGYFEKMSSDLGAYNAAHSNKQIYMDLNWAGILEYSYHCHSLSFN</sequence>
<evidence type="ECO:0008006" key="4">
    <source>
        <dbReference type="Google" id="ProtNLM"/>
    </source>
</evidence>
<feature type="chain" id="PRO_5044501927" description="Surface antigen" evidence="1">
    <location>
        <begin position="35"/>
        <end position="224"/>
    </location>
</feature>
<dbReference type="Proteomes" id="UP000322051">
    <property type="component" value="Unassembled WGS sequence"/>
</dbReference>
<proteinExistence type="predicted"/>
<evidence type="ECO:0000313" key="3">
    <source>
        <dbReference type="Proteomes" id="UP000322051"/>
    </source>
</evidence>
<dbReference type="EMBL" id="VUAO01000001">
    <property type="protein sequence ID" value="KAA8799567.1"/>
    <property type="molecule type" value="Genomic_DNA"/>
</dbReference>
<comment type="caution">
    <text evidence="2">The sequence shown here is derived from an EMBL/GenBank/DDBJ whole genome shotgun (WGS) entry which is preliminary data.</text>
</comment>
<reference evidence="2 3" key="1">
    <citation type="submission" date="2019-09" db="EMBL/GenBank/DDBJ databases">
        <title>Comparative analysis of L. crispatus genomes revealed niche specific adaptation to different host and body sites.</title>
        <authorList>
            <person name="Pan M."/>
            <person name="Hidalgo-Cantabrana C."/>
            <person name="Barrangou R."/>
        </authorList>
    </citation>
    <scope>NUCLEOTIDE SEQUENCE [LARGE SCALE GENOMIC DNA]</scope>
    <source>
        <strain evidence="2 3">NCK973</strain>
    </source>
</reference>
<dbReference type="AlphaFoldDB" id="A0AB73BSH0"/>